<dbReference type="AlphaFoldDB" id="A0A182EHC8"/>
<reference evidence="4" key="1">
    <citation type="submission" date="2016-06" db="UniProtKB">
        <authorList>
            <consortium name="WormBaseParasite"/>
        </authorList>
    </citation>
    <scope>IDENTIFICATION</scope>
</reference>
<dbReference type="Proteomes" id="UP000271087">
    <property type="component" value="Unassembled WGS sequence"/>
</dbReference>
<evidence type="ECO:0000313" key="4">
    <source>
        <dbReference type="WBParaSite" id="nOo.2.0.1.t07502-RA"/>
    </source>
</evidence>
<accession>A0A182EHC8</accession>
<gene>
    <name evidence="2" type="ORF">NOO_LOCUS7502</name>
</gene>
<proteinExistence type="predicted"/>
<organism evidence="4">
    <name type="scientific">Onchocerca ochengi</name>
    <name type="common">Filarial nematode worm</name>
    <dbReference type="NCBI Taxonomy" id="42157"/>
    <lineage>
        <taxon>Eukaryota</taxon>
        <taxon>Metazoa</taxon>
        <taxon>Ecdysozoa</taxon>
        <taxon>Nematoda</taxon>
        <taxon>Chromadorea</taxon>
        <taxon>Rhabditida</taxon>
        <taxon>Spirurina</taxon>
        <taxon>Spiruromorpha</taxon>
        <taxon>Filarioidea</taxon>
        <taxon>Onchocercidae</taxon>
        <taxon>Onchocerca</taxon>
    </lineage>
</organism>
<evidence type="ECO:0000313" key="3">
    <source>
        <dbReference type="Proteomes" id="UP000271087"/>
    </source>
</evidence>
<evidence type="ECO:0000313" key="2">
    <source>
        <dbReference type="EMBL" id="VDK86395.1"/>
    </source>
</evidence>
<dbReference type="WBParaSite" id="nOo.2.0.1.t07502-RA">
    <property type="protein sequence ID" value="nOo.2.0.1.t07502-RA"/>
    <property type="gene ID" value="nOo.2.0.1.g07502"/>
</dbReference>
<feature type="region of interest" description="Disordered" evidence="1">
    <location>
        <begin position="1"/>
        <end position="25"/>
    </location>
</feature>
<dbReference type="EMBL" id="UYRW01002705">
    <property type="protein sequence ID" value="VDK86395.1"/>
    <property type="molecule type" value="Genomic_DNA"/>
</dbReference>
<dbReference type="OrthoDB" id="6482909at2759"/>
<protein>
    <submittedName>
        <fullName evidence="4">SF3b1 domain-containing protein</fullName>
    </submittedName>
</protein>
<evidence type="ECO:0000256" key="1">
    <source>
        <dbReference type="SAM" id="MobiDB-lite"/>
    </source>
</evidence>
<name>A0A182EHC8_ONCOC</name>
<sequence>MTDMKAISDPFAPKETASFQDYPTQPHTRYTASEIEDINAYPEFVREDHLIGKKALTREEYEELRAIPSITDNESEKLPIINRYELPDDELDDIRNLPDIVDSQYAIGRGIRSDEEIQTLSDM</sequence>
<reference evidence="2 3" key="2">
    <citation type="submission" date="2018-08" db="EMBL/GenBank/DDBJ databases">
        <authorList>
            <person name="Laetsch R D."/>
            <person name="Stevens L."/>
            <person name="Kumar S."/>
            <person name="Blaxter L. M."/>
        </authorList>
    </citation>
    <scope>NUCLEOTIDE SEQUENCE [LARGE SCALE GENOMIC DNA]</scope>
</reference>
<keyword evidence="3" id="KW-1185">Reference proteome</keyword>